<comment type="caution">
    <text evidence="1">The sequence shown here is derived from an EMBL/GenBank/DDBJ whole genome shotgun (WGS) entry which is preliminary data.</text>
</comment>
<dbReference type="EMBL" id="BPLR01019029">
    <property type="protein sequence ID" value="GIZ04062.1"/>
    <property type="molecule type" value="Genomic_DNA"/>
</dbReference>
<reference evidence="1 2" key="1">
    <citation type="submission" date="2021-06" db="EMBL/GenBank/DDBJ databases">
        <title>Caerostris extrusa draft genome.</title>
        <authorList>
            <person name="Kono N."/>
            <person name="Arakawa K."/>
        </authorList>
    </citation>
    <scope>NUCLEOTIDE SEQUENCE [LARGE SCALE GENOMIC DNA]</scope>
</reference>
<keyword evidence="2" id="KW-1185">Reference proteome</keyword>
<evidence type="ECO:0000313" key="1">
    <source>
        <dbReference type="EMBL" id="GIZ04062.1"/>
    </source>
</evidence>
<evidence type="ECO:0000313" key="2">
    <source>
        <dbReference type="Proteomes" id="UP001054945"/>
    </source>
</evidence>
<sequence>MRVQPTTSLWFGDYKRPHALLYPDSGNMITHNRGRHRFYCRQSSVVKDGPGLAGTSSGYWLSNIPCQMEARDKKCLKSLTPGCGWLPTF</sequence>
<name>A0AAV4YA11_CAEEX</name>
<dbReference type="AlphaFoldDB" id="A0AAV4YA11"/>
<dbReference type="Proteomes" id="UP001054945">
    <property type="component" value="Unassembled WGS sequence"/>
</dbReference>
<accession>A0AAV4YA11</accession>
<proteinExistence type="predicted"/>
<organism evidence="1 2">
    <name type="scientific">Caerostris extrusa</name>
    <name type="common">Bark spider</name>
    <name type="synonym">Caerostris bankana</name>
    <dbReference type="NCBI Taxonomy" id="172846"/>
    <lineage>
        <taxon>Eukaryota</taxon>
        <taxon>Metazoa</taxon>
        <taxon>Ecdysozoa</taxon>
        <taxon>Arthropoda</taxon>
        <taxon>Chelicerata</taxon>
        <taxon>Arachnida</taxon>
        <taxon>Araneae</taxon>
        <taxon>Araneomorphae</taxon>
        <taxon>Entelegynae</taxon>
        <taxon>Araneoidea</taxon>
        <taxon>Araneidae</taxon>
        <taxon>Caerostris</taxon>
    </lineage>
</organism>
<protein>
    <submittedName>
        <fullName evidence="1">Uncharacterized protein</fullName>
    </submittedName>
</protein>
<gene>
    <name evidence="1" type="ORF">CEXT_513591</name>
</gene>